<feature type="domain" description="HAMP" evidence="13">
    <location>
        <begin position="190"/>
        <end position="241"/>
    </location>
</feature>
<evidence type="ECO:0000256" key="1">
    <source>
        <dbReference type="ARBA" id="ARBA00000085"/>
    </source>
</evidence>
<dbReference type="Gene3D" id="1.10.287.130">
    <property type="match status" value="1"/>
</dbReference>
<dbReference type="EC" id="2.7.13.3" evidence="3"/>
<comment type="catalytic activity">
    <reaction evidence="1">
        <text>ATP + protein L-histidine = ADP + protein N-phospho-L-histidine.</text>
        <dbReference type="EC" id="2.7.13.3"/>
    </reaction>
</comment>
<dbReference type="GO" id="GO:0005886">
    <property type="term" value="C:plasma membrane"/>
    <property type="evidence" value="ECO:0007669"/>
    <property type="project" value="TreeGrafter"/>
</dbReference>
<evidence type="ECO:0000259" key="12">
    <source>
        <dbReference type="PROSITE" id="PS50109"/>
    </source>
</evidence>
<comment type="subcellular location">
    <subcellularLocation>
        <location evidence="2">Membrane</location>
    </subcellularLocation>
</comment>
<dbReference type="EMBL" id="FOSV01000027">
    <property type="protein sequence ID" value="SFL84795.1"/>
    <property type="molecule type" value="Genomic_DNA"/>
</dbReference>
<proteinExistence type="predicted"/>
<evidence type="ECO:0000259" key="13">
    <source>
        <dbReference type="PROSITE" id="PS50885"/>
    </source>
</evidence>
<feature type="transmembrane region" description="Helical" evidence="11">
    <location>
        <begin position="170"/>
        <end position="191"/>
    </location>
</feature>
<accession>A0A1I4L1A7</accession>
<dbReference type="STRING" id="414703.SAMN04488125_12710"/>
<keyword evidence="5" id="KW-0808">Transferase</keyword>
<dbReference type="PROSITE" id="PS50885">
    <property type="entry name" value="HAMP"/>
    <property type="match status" value="1"/>
</dbReference>
<dbReference type="PANTHER" id="PTHR45436">
    <property type="entry name" value="SENSOR HISTIDINE KINASE YKOH"/>
    <property type="match status" value="1"/>
</dbReference>
<evidence type="ECO:0000256" key="2">
    <source>
        <dbReference type="ARBA" id="ARBA00004370"/>
    </source>
</evidence>
<keyword evidence="7 14" id="KW-0418">Kinase</keyword>
<dbReference type="PANTHER" id="PTHR45436:SF5">
    <property type="entry name" value="SENSOR HISTIDINE KINASE TRCS"/>
    <property type="match status" value="1"/>
</dbReference>
<dbReference type="RefSeq" id="WP_091951093.1">
    <property type="nucleotide sequence ID" value="NZ_FOSV01000027.1"/>
</dbReference>
<evidence type="ECO:0000256" key="4">
    <source>
        <dbReference type="ARBA" id="ARBA00022553"/>
    </source>
</evidence>
<dbReference type="AlphaFoldDB" id="A0A1I4L1A7"/>
<organism evidence="14 15">
    <name type="scientific">Methylorubrum salsuginis</name>
    <dbReference type="NCBI Taxonomy" id="414703"/>
    <lineage>
        <taxon>Bacteria</taxon>
        <taxon>Pseudomonadati</taxon>
        <taxon>Pseudomonadota</taxon>
        <taxon>Alphaproteobacteria</taxon>
        <taxon>Hyphomicrobiales</taxon>
        <taxon>Methylobacteriaceae</taxon>
        <taxon>Methylorubrum</taxon>
    </lineage>
</organism>
<evidence type="ECO:0000256" key="10">
    <source>
        <dbReference type="ARBA" id="ARBA00023136"/>
    </source>
</evidence>
<keyword evidence="15" id="KW-1185">Reference proteome</keyword>
<feature type="transmembrane region" description="Helical" evidence="11">
    <location>
        <begin position="14"/>
        <end position="38"/>
    </location>
</feature>
<evidence type="ECO:0000256" key="11">
    <source>
        <dbReference type="SAM" id="Phobius"/>
    </source>
</evidence>
<evidence type="ECO:0000256" key="8">
    <source>
        <dbReference type="ARBA" id="ARBA00022989"/>
    </source>
</evidence>
<dbReference type="Gene3D" id="3.30.565.10">
    <property type="entry name" value="Histidine kinase-like ATPase, C-terminal domain"/>
    <property type="match status" value="1"/>
</dbReference>
<reference evidence="15" key="1">
    <citation type="submission" date="2016-10" db="EMBL/GenBank/DDBJ databases">
        <authorList>
            <person name="Varghese N."/>
            <person name="Submissions S."/>
        </authorList>
    </citation>
    <scope>NUCLEOTIDE SEQUENCE [LARGE SCALE GENOMIC DNA]</scope>
    <source>
        <strain evidence="15">CGMCC 1.6474</strain>
    </source>
</reference>
<dbReference type="Pfam" id="PF02518">
    <property type="entry name" value="HATPase_c"/>
    <property type="match status" value="1"/>
</dbReference>
<dbReference type="PROSITE" id="PS50109">
    <property type="entry name" value="HIS_KIN"/>
    <property type="match status" value="1"/>
</dbReference>
<name>A0A1I4L1A7_9HYPH</name>
<keyword evidence="4" id="KW-0597">Phosphoprotein</keyword>
<dbReference type="InterPro" id="IPR050428">
    <property type="entry name" value="TCS_sensor_his_kinase"/>
</dbReference>
<dbReference type="Proteomes" id="UP000198804">
    <property type="component" value="Unassembled WGS sequence"/>
</dbReference>
<feature type="domain" description="Histidine kinase" evidence="12">
    <location>
        <begin position="249"/>
        <end position="444"/>
    </location>
</feature>
<keyword evidence="10 11" id="KW-0472">Membrane</keyword>
<keyword evidence="6 11" id="KW-0812">Transmembrane</keyword>
<evidence type="ECO:0000313" key="14">
    <source>
        <dbReference type="EMBL" id="SFL84795.1"/>
    </source>
</evidence>
<evidence type="ECO:0000256" key="3">
    <source>
        <dbReference type="ARBA" id="ARBA00012438"/>
    </source>
</evidence>
<evidence type="ECO:0000256" key="7">
    <source>
        <dbReference type="ARBA" id="ARBA00022777"/>
    </source>
</evidence>
<dbReference type="OrthoDB" id="9809567at2"/>
<evidence type="ECO:0000313" key="15">
    <source>
        <dbReference type="Proteomes" id="UP000198804"/>
    </source>
</evidence>
<dbReference type="GO" id="GO:0000160">
    <property type="term" value="P:phosphorelay signal transduction system"/>
    <property type="evidence" value="ECO:0007669"/>
    <property type="project" value="UniProtKB-KW"/>
</dbReference>
<dbReference type="InterPro" id="IPR036890">
    <property type="entry name" value="HATPase_C_sf"/>
</dbReference>
<evidence type="ECO:0000256" key="6">
    <source>
        <dbReference type="ARBA" id="ARBA00022692"/>
    </source>
</evidence>
<dbReference type="InterPro" id="IPR003594">
    <property type="entry name" value="HATPase_dom"/>
</dbReference>
<dbReference type="InterPro" id="IPR005467">
    <property type="entry name" value="His_kinase_dom"/>
</dbReference>
<gene>
    <name evidence="14" type="ORF">SAMN04488125_12710</name>
</gene>
<dbReference type="GO" id="GO:0004673">
    <property type="term" value="F:protein histidine kinase activity"/>
    <property type="evidence" value="ECO:0007669"/>
    <property type="project" value="UniProtKB-EC"/>
</dbReference>
<keyword evidence="9" id="KW-0902">Two-component regulatory system</keyword>
<keyword evidence="8 11" id="KW-1133">Transmembrane helix</keyword>
<sequence>MSARRPGGSLQRRLFLGALVFVTLALVVAGLAIGLVLYRFARGQIDARLDGELLAMSSDLKPGPSGPILAAPHDGPPFDRARSGWYWQVRAGDAVLRSPSLGAADLALPQVPEPEDGRPVPADGTGPRGEGLILRVLRLPGPRDGPDIVLVAAAPAAALHGPLREAGKTLALALGLLGICLIAGITVQVRLGLRPLRALRDDLAAVRAGASERVPAEQPQEIRPVVTELNLLLDQNAANLERARAHVANLAHGLKTPLATLAMAAERGAEPGLAPLVAAMDRQVRHHLRRARAAALGGSIRTRTDLSAHTSDLAAALSRLHAERGVAIATEVAPGTSVACDAQDLDEMLGNLIDNACRWAASRVRIRAARDGGLIELRVEDDGPGLTPEQAAHVLQRGRRLDETVPGDGFGLPITLELAELYGGALSLERSDLGGLLARLRLPA</sequence>
<dbReference type="SUPFAM" id="SSF55874">
    <property type="entry name" value="ATPase domain of HSP90 chaperone/DNA topoisomerase II/histidine kinase"/>
    <property type="match status" value="1"/>
</dbReference>
<dbReference type="InterPro" id="IPR004358">
    <property type="entry name" value="Sig_transdc_His_kin-like_C"/>
</dbReference>
<dbReference type="PRINTS" id="PR00344">
    <property type="entry name" value="BCTRLSENSOR"/>
</dbReference>
<dbReference type="SMART" id="SM00387">
    <property type="entry name" value="HATPase_c"/>
    <property type="match status" value="1"/>
</dbReference>
<evidence type="ECO:0000256" key="5">
    <source>
        <dbReference type="ARBA" id="ARBA00022679"/>
    </source>
</evidence>
<protein>
    <recommendedName>
        <fullName evidence="3">histidine kinase</fullName>
        <ecNumber evidence="3">2.7.13.3</ecNumber>
    </recommendedName>
</protein>
<evidence type="ECO:0000256" key="9">
    <source>
        <dbReference type="ARBA" id="ARBA00023012"/>
    </source>
</evidence>
<dbReference type="InterPro" id="IPR003660">
    <property type="entry name" value="HAMP_dom"/>
</dbReference>